<reference evidence="1 2" key="1">
    <citation type="submission" date="2024-11" db="EMBL/GenBank/DDBJ databases">
        <title>Adaptive evolution of stress response genes in parasites aligns with host niche diversity.</title>
        <authorList>
            <person name="Hahn C."/>
            <person name="Resl P."/>
        </authorList>
    </citation>
    <scope>NUCLEOTIDE SEQUENCE [LARGE SCALE GENOMIC DNA]</scope>
    <source>
        <strain evidence="1">EGGRZ-B1_66</strain>
        <tissue evidence="1">Body</tissue>
    </source>
</reference>
<proteinExistence type="predicted"/>
<accession>A0ABD2PJX6</accession>
<evidence type="ECO:0000313" key="1">
    <source>
        <dbReference type="EMBL" id="KAL3307787.1"/>
    </source>
</evidence>
<keyword evidence="2" id="KW-1185">Reference proteome</keyword>
<sequence length="547" mass="63071">MNGNLNDWMRGIFPDSYRWLFDLCVEISARLSAEEIMLIAVAWKAQQVYAYLDANSVEMFSLFLILLSSNQVSHDDKSWLLTHYASHTGHFPETMLNNYRSEHWIHQFIVSVENGLNHCERTYVLDKQMRIQLGNNVVLGQMIPTAQQWLSDTKNLYREYQNANVDMGLVEKLFAEINEVCSVNILCLLMNAHLGNKVDFLKQTMELALADFSFDCGHIMMLVLLSLYMIGQVEIFNEKLDAWQKVIEDPADKCKLTLTVLKLHGMHDILGEEHVGYQTSIIPYGQYPFTSLNVSNLHALVRLCHSPERDGESKTVQDSFVKMCQKKLGSLCQDQVHFLFNSVRIYGEEMTDLFLKNNFDTCAEDAKIACHLGAMCHNCESQSFNSIVDLLKYVQEKYPNEFGEYGFSVVDPDMEDSSIDLNGKRELDFEVAVECNKVLQVFYDTLSDEYKTLTWLMASLLKKDGNLHTVLSRQEIKISKMLFVFVLAFLTVEQDAQRITIMDNRLRALFSKFDREFMMSMTKRVWLKGIKNRISVIAQVGYMNLLT</sequence>
<feature type="non-terminal residue" evidence="1">
    <location>
        <position position="547"/>
    </location>
</feature>
<comment type="caution">
    <text evidence="1">The sequence shown here is derived from an EMBL/GenBank/DDBJ whole genome shotgun (WGS) entry which is preliminary data.</text>
</comment>
<name>A0ABD2PJX6_9PLAT</name>
<gene>
    <name evidence="1" type="ORF">Ciccas_013689</name>
</gene>
<protein>
    <submittedName>
        <fullName evidence="1">Uncharacterized protein</fullName>
    </submittedName>
</protein>
<organism evidence="1 2">
    <name type="scientific">Cichlidogyrus casuarinus</name>
    <dbReference type="NCBI Taxonomy" id="1844966"/>
    <lineage>
        <taxon>Eukaryota</taxon>
        <taxon>Metazoa</taxon>
        <taxon>Spiralia</taxon>
        <taxon>Lophotrochozoa</taxon>
        <taxon>Platyhelminthes</taxon>
        <taxon>Monogenea</taxon>
        <taxon>Monopisthocotylea</taxon>
        <taxon>Dactylogyridea</taxon>
        <taxon>Ancyrocephalidae</taxon>
        <taxon>Cichlidogyrus</taxon>
    </lineage>
</organism>
<dbReference type="AlphaFoldDB" id="A0ABD2PJX6"/>
<evidence type="ECO:0000313" key="2">
    <source>
        <dbReference type="Proteomes" id="UP001626550"/>
    </source>
</evidence>
<dbReference type="Proteomes" id="UP001626550">
    <property type="component" value="Unassembled WGS sequence"/>
</dbReference>
<dbReference type="EMBL" id="JBJKFK010006492">
    <property type="protein sequence ID" value="KAL3307787.1"/>
    <property type="molecule type" value="Genomic_DNA"/>
</dbReference>